<feature type="compositionally biased region" description="Polar residues" evidence="1">
    <location>
        <begin position="49"/>
        <end position="62"/>
    </location>
</feature>
<comment type="caution">
    <text evidence="2">The sequence shown here is derived from an EMBL/GenBank/DDBJ whole genome shotgun (WGS) entry which is preliminary data.</text>
</comment>
<dbReference type="GeneID" id="85403451"/>
<feature type="compositionally biased region" description="Polar residues" evidence="1">
    <location>
        <begin position="1"/>
        <end position="14"/>
    </location>
</feature>
<evidence type="ECO:0000313" key="2">
    <source>
        <dbReference type="EMBL" id="KAK1506844.1"/>
    </source>
</evidence>
<proteinExistence type="predicted"/>
<gene>
    <name evidence="2" type="ORF">CTAM01_03176</name>
</gene>
<evidence type="ECO:0000256" key="1">
    <source>
        <dbReference type="SAM" id="MobiDB-lite"/>
    </source>
</evidence>
<protein>
    <submittedName>
        <fullName evidence="2">Uncharacterized protein</fullName>
    </submittedName>
</protein>
<name>A0ABQ9RLX5_9PEZI</name>
<keyword evidence="3" id="KW-1185">Reference proteome</keyword>
<dbReference type="RefSeq" id="XP_060386212.1">
    <property type="nucleotide sequence ID" value="XM_060519213.1"/>
</dbReference>
<evidence type="ECO:0000313" key="3">
    <source>
        <dbReference type="Proteomes" id="UP001227543"/>
    </source>
</evidence>
<dbReference type="EMBL" id="MLFU01000007">
    <property type="protein sequence ID" value="KAK1506844.1"/>
    <property type="molecule type" value="Genomic_DNA"/>
</dbReference>
<feature type="region of interest" description="Disordered" evidence="1">
    <location>
        <begin position="1"/>
        <end position="62"/>
    </location>
</feature>
<accession>A0ABQ9RLX5</accession>
<organism evidence="2 3">
    <name type="scientific">Colletotrichum tamarilloi</name>
    <dbReference type="NCBI Taxonomy" id="1209934"/>
    <lineage>
        <taxon>Eukaryota</taxon>
        <taxon>Fungi</taxon>
        <taxon>Dikarya</taxon>
        <taxon>Ascomycota</taxon>
        <taxon>Pezizomycotina</taxon>
        <taxon>Sordariomycetes</taxon>
        <taxon>Hypocreomycetidae</taxon>
        <taxon>Glomerellales</taxon>
        <taxon>Glomerellaceae</taxon>
        <taxon>Colletotrichum</taxon>
        <taxon>Colletotrichum acutatum species complex</taxon>
    </lineage>
</organism>
<sequence length="108" mass="11906">MIRRTLSSQVSKAQTLGHPLSRPLRRDPYSSTKSYSETRTRMYPPVRPTTGSRSTANKSSVSREVACTTAYPTCRSGAAKLLLRTTTDLDLPVELVSNRWLCLGSGCL</sequence>
<dbReference type="Proteomes" id="UP001227543">
    <property type="component" value="Unassembled WGS sequence"/>
</dbReference>
<reference evidence="2 3" key="1">
    <citation type="submission" date="2016-10" db="EMBL/GenBank/DDBJ databases">
        <title>The genome sequence of Colletotrichum fioriniae PJ7.</title>
        <authorList>
            <person name="Baroncelli R."/>
        </authorList>
    </citation>
    <scope>NUCLEOTIDE SEQUENCE [LARGE SCALE GENOMIC DNA]</scope>
    <source>
        <strain evidence="2 3">Tom-12</strain>
    </source>
</reference>